<name>S3DE06_GLAL2</name>
<evidence type="ECO:0000313" key="2">
    <source>
        <dbReference type="Proteomes" id="UP000016922"/>
    </source>
</evidence>
<proteinExistence type="predicted"/>
<protein>
    <submittedName>
        <fullName evidence="1">Uncharacterized protein</fullName>
    </submittedName>
</protein>
<dbReference type="GeneID" id="19471979"/>
<dbReference type="AlphaFoldDB" id="S3DE06"/>
<accession>S3DE06</accession>
<dbReference type="Proteomes" id="UP000016922">
    <property type="component" value="Unassembled WGS sequence"/>
</dbReference>
<organism evidence="1 2">
    <name type="scientific">Glarea lozoyensis (strain ATCC 20868 / MF5171)</name>
    <dbReference type="NCBI Taxonomy" id="1116229"/>
    <lineage>
        <taxon>Eukaryota</taxon>
        <taxon>Fungi</taxon>
        <taxon>Dikarya</taxon>
        <taxon>Ascomycota</taxon>
        <taxon>Pezizomycotina</taxon>
        <taxon>Leotiomycetes</taxon>
        <taxon>Helotiales</taxon>
        <taxon>Helotiaceae</taxon>
        <taxon>Glarea</taxon>
    </lineage>
</organism>
<keyword evidence="2" id="KW-1185">Reference proteome</keyword>
<sequence>MPAIPNVFPADMLAAAAALEDEAAGGTVVELGGAGAGAPAVGTVVLPFGAGAGAPPVARGISMVVEVEAAGGEEIGASTEVDTGGVSGAVRPRRVEEETSPAILRLEMI</sequence>
<evidence type="ECO:0000313" key="1">
    <source>
        <dbReference type="EMBL" id="EPE30216.1"/>
    </source>
</evidence>
<dbReference type="HOGENOM" id="CLU_2184228_0_0_1"/>
<dbReference type="RefSeq" id="XP_008082893.1">
    <property type="nucleotide sequence ID" value="XM_008084702.1"/>
</dbReference>
<dbReference type="EMBL" id="KE145365">
    <property type="protein sequence ID" value="EPE30216.1"/>
    <property type="molecule type" value="Genomic_DNA"/>
</dbReference>
<reference evidence="1 2" key="1">
    <citation type="journal article" date="2013" name="BMC Genomics">
        <title>Genomics-driven discovery of the pneumocandin biosynthetic gene cluster in the fungus Glarea lozoyensis.</title>
        <authorList>
            <person name="Chen L."/>
            <person name="Yue Q."/>
            <person name="Zhang X."/>
            <person name="Xiang M."/>
            <person name="Wang C."/>
            <person name="Li S."/>
            <person name="Che Y."/>
            <person name="Ortiz-Lopez F.J."/>
            <person name="Bills G.F."/>
            <person name="Liu X."/>
            <person name="An Z."/>
        </authorList>
    </citation>
    <scope>NUCLEOTIDE SEQUENCE [LARGE SCALE GENOMIC DNA]</scope>
    <source>
        <strain evidence="2">ATCC 20868 / MF5171</strain>
    </source>
</reference>
<gene>
    <name evidence="1" type="ORF">GLAREA_12939</name>
</gene>
<dbReference type="KEGG" id="glz:GLAREA_12939"/>